<dbReference type="InterPro" id="IPR013767">
    <property type="entry name" value="PAS_fold"/>
</dbReference>
<dbReference type="SMART" id="SM00052">
    <property type="entry name" value="EAL"/>
    <property type="match status" value="1"/>
</dbReference>
<proteinExistence type="predicted"/>
<dbReference type="Gene3D" id="3.30.70.270">
    <property type="match status" value="1"/>
</dbReference>
<dbReference type="NCBIfam" id="TIGR00254">
    <property type="entry name" value="GGDEF"/>
    <property type="match status" value="1"/>
</dbReference>
<feature type="domain" description="PAC" evidence="2">
    <location>
        <begin position="212"/>
        <end position="264"/>
    </location>
</feature>
<dbReference type="PROSITE" id="PS50887">
    <property type="entry name" value="GGDEF"/>
    <property type="match status" value="1"/>
</dbReference>
<accession>A0ABW0S0Y5</accession>
<evidence type="ECO:0000259" key="4">
    <source>
        <dbReference type="PROSITE" id="PS50887"/>
    </source>
</evidence>
<evidence type="ECO:0000313" key="6">
    <source>
        <dbReference type="Proteomes" id="UP001596086"/>
    </source>
</evidence>
<gene>
    <name evidence="5" type="ORF">ACFPO9_10580</name>
</gene>
<dbReference type="SMART" id="SM00267">
    <property type="entry name" value="GGDEF"/>
    <property type="match status" value="1"/>
</dbReference>
<dbReference type="SMART" id="SM00091">
    <property type="entry name" value="PAS"/>
    <property type="match status" value="2"/>
</dbReference>
<dbReference type="Proteomes" id="UP001596086">
    <property type="component" value="Unassembled WGS sequence"/>
</dbReference>
<dbReference type="InterPro" id="IPR052155">
    <property type="entry name" value="Biofilm_reg_signaling"/>
</dbReference>
<feature type="domain" description="GGDEF" evidence="4">
    <location>
        <begin position="296"/>
        <end position="429"/>
    </location>
</feature>
<dbReference type="PROSITE" id="PS50883">
    <property type="entry name" value="EAL"/>
    <property type="match status" value="1"/>
</dbReference>
<comment type="caution">
    <text evidence="5">The sequence shown here is derived from an EMBL/GenBank/DDBJ whole genome shotgun (WGS) entry which is preliminary data.</text>
</comment>
<dbReference type="Gene3D" id="3.30.450.20">
    <property type="entry name" value="PAS domain"/>
    <property type="match status" value="2"/>
</dbReference>
<dbReference type="InterPro" id="IPR000014">
    <property type="entry name" value="PAS"/>
</dbReference>
<dbReference type="CDD" id="cd00130">
    <property type="entry name" value="PAS"/>
    <property type="match status" value="2"/>
</dbReference>
<dbReference type="PANTHER" id="PTHR44757:SF2">
    <property type="entry name" value="BIOFILM ARCHITECTURE MAINTENANCE PROTEIN MBAA"/>
    <property type="match status" value="1"/>
</dbReference>
<dbReference type="NCBIfam" id="TIGR00229">
    <property type="entry name" value="sensory_box"/>
    <property type="match status" value="1"/>
</dbReference>
<dbReference type="InterPro" id="IPR035965">
    <property type="entry name" value="PAS-like_dom_sf"/>
</dbReference>
<dbReference type="CDD" id="cd01949">
    <property type="entry name" value="GGDEF"/>
    <property type="match status" value="1"/>
</dbReference>
<dbReference type="SMART" id="SM00086">
    <property type="entry name" value="PAC"/>
    <property type="match status" value="1"/>
</dbReference>
<dbReference type="InterPro" id="IPR035919">
    <property type="entry name" value="EAL_sf"/>
</dbReference>
<keyword evidence="6" id="KW-1185">Reference proteome</keyword>
<dbReference type="InterPro" id="IPR029787">
    <property type="entry name" value="Nucleotide_cyclase"/>
</dbReference>
<evidence type="ECO:0000259" key="1">
    <source>
        <dbReference type="PROSITE" id="PS50112"/>
    </source>
</evidence>
<dbReference type="InterPro" id="IPR000160">
    <property type="entry name" value="GGDEF_dom"/>
</dbReference>
<name>A0ABW0S0Y5_9BURK</name>
<reference evidence="6" key="1">
    <citation type="journal article" date="2019" name="Int. J. Syst. Evol. Microbiol.">
        <title>The Global Catalogue of Microorganisms (GCM) 10K type strain sequencing project: providing services to taxonomists for standard genome sequencing and annotation.</title>
        <authorList>
            <consortium name="The Broad Institute Genomics Platform"/>
            <consortium name="The Broad Institute Genome Sequencing Center for Infectious Disease"/>
            <person name="Wu L."/>
            <person name="Ma J."/>
        </authorList>
    </citation>
    <scope>NUCLEOTIDE SEQUENCE [LARGE SCALE GENOMIC DNA]</scope>
    <source>
        <strain evidence="6">CGMCC 4.5798</strain>
    </source>
</reference>
<dbReference type="InterPro" id="IPR001610">
    <property type="entry name" value="PAC"/>
</dbReference>
<organism evidence="5 6">
    <name type="scientific">Massilia aerilata</name>
    <dbReference type="NCBI Taxonomy" id="453817"/>
    <lineage>
        <taxon>Bacteria</taxon>
        <taxon>Pseudomonadati</taxon>
        <taxon>Pseudomonadota</taxon>
        <taxon>Betaproteobacteria</taxon>
        <taxon>Burkholderiales</taxon>
        <taxon>Oxalobacteraceae</taxon>
        <taxon>Telluria group</taxon>
        <taxon>Massilia</taxon>
    </lineage>
</organism>
<dbReference type="Gene3D" id="3.20.20.450">
    <property type="entry name" value="EAL domain"/>
    <property type="match status" value="1"/>
</dbReference>
<dbReference type="SUPFAM" id="SSF141868">
    <property type="entry name" value="EAL domain-like"/>
    <property type="match status" value="1"/>
</dbReference>
<dbReference type="SUPFAM" id="SSF55785">
    <property type="entry name" value="PYP-like sensor domain (PAS domain)"/>
    <property type="match status" value="2"/>
</dbReference>
<dbReference type="Pfam" id="PF13426">
    <property type="entry name" value="PAS_9"/>
    <property type="match status" value="1"/>
</dbReference>
<protein>
    <submittedName>
        <fullName evidence="5">Bifunctional diguanylate cyclase/phosphodiesterase</fullName>
    </submittedName>
</protein>
<dbReference type="InterPro" id="IPR000700">
    <property type="entry name" value="PAS-assoc_C"/>
</dbReference>
<dbReference type="Pfam" id="PF00990">
    <property type="entry name" value="GGDEF"/>
    <property type="match status" value="1"/>
</dbReference>
<evidence type="ECO:0000313" key="5">
    <source>
        <dbReference type="EMBL" id="MFC5548962.1"/>
    </source>
</evidence>
<dbReference type="PROSITE" id="PS50112">
    <property type="entry name" value="PAS"/>
    <property type="match status" value="1"/>
</dbReference>
<dbReference type="Pfam" id="PF00563">
    <property type="entry name" value="EAL"/>
    <property type="match status" value="1"/>
</dbReference>
<dbReference type="PROSITE" id="PS50113">
    <property type="entry name" value="PAC"/>
    <property type="match status" value="1"/>
</dbReference>
<feature type="domain" description="PAS" evidence="1">
    <location>
        <begin position="140"/>
        <end position="211"/>
    </location>
</feature>
<evidence type="ECO:0000259" key="2">
    <source>
        <dbReference type="PROSITE" id="PS50113"/>
    </source>
</evidence>
<dbReference type="CDD" id="cd01948">
    <property type="entry name" value="EAL"/>
    <property type="match status" value="1"/>
</dbReference>
<feature type="domain" description="EAL" evidence="3">
    <location>
        <begin position="438"/>
        <end position="693"/>
    </location>
</feature>
<sequence>MDVQQLDSGVSPERLRHEQEQAHFNELYLLAPVGYFVVAFDGRILQANVAGAQLIGVPRGTAGGHRFRDFVRRNWREEFDIFFEAAINSRAPRRQRIEMTCADHGAPGPVVLLASADGSGQACRIVVEPVDGKLAALERSEERFRRIVHCADEGIWEIDALGFITFVNPKMAALLGCEIEGLLEQPLVRFMDEEGRARFETHDVRRQHARGERVELKFIRSDGSELWTSAATTPIFDVAGNYVGTLALVTDITRQRASAERIWHQANFDELTGLPNRHMFRDRLAQEMRKADRGATFVALLYIDLDHFKEVNDRLGHAVGDTLLAEAARRVKACVRATDTLARLGGDEFTVILSGLERVGSVDRIAQSIVDALARPFDLAGELAEISASVGIALYPADARELPDLLSHADQAMYASKNAGRNRYSYFTQDLQEAALARQVIASDLREAIAQQQFEILYQPIVSLRTGAVHKAEALLRWRHPTRGLLAPAQFIPFAESSGMIVEIGDWVFREAARQVQCWQRSIAADFQVSVNKSPVQFRRDGGQYQGWLDYLREMALPPQSIVVEISEGALQGGADALLGRLAQYRMLGLQVALDHFGTGYASLSHLKRYDIDFVKIDPSLAQTLDGEGGELALYEAIVAMAHKLGLKVVAEGVETAAQRALLADAGCDYAQGYMFGHPMTAQALEKLALRRTG</sequence>
<dbReference type="PANTHER" id="PTHR44757">
    <property type="entry name" value="DIGUANYLATE CYCLASE DGCP"/>
    <property type="match status" value="1"/>
</dbReference>
<dbReference type="InterPro" id="IPR001633">
    <property type="entry name" value="EAL_dom"/>
</dbReference>
<evidence type="ECO:0000259" key="3">
    <source>
        <dbReference type="PROSITE" id="PS50883"/>
    </source>
</evidence>
<dbReference type="Pfam" id="PF00989">
    <property type="entry name" value="PAS"/>
    <property type="match status" value="1"/>
</dbReference>
<dbReference type="RefSeq" id="WP_379770344.1">
    <property type="nucleotide sequence ID" value="NZ_JBHSMZ010000006.1"/>
</dbReference>
<dbReference type="SUPFAM" id="SSF55073">
    <property type="entry name" value="Nucleotide cyclase"/>
    <property type="match status" value="1"/>
</dbReference>
<dbReference type="EMBL" id="JBHSMZ010000006">
    <property type="protein sequence ID" value="MFC5548962.1"/>
    <property type="molecule type" value="Genomic_DNA"/>
</dbReference>
<dbReference type="InterPro" id="IPR043128">
    <property type="entry name" value="Rev_trsase/Diguanyl_cyclase"/>
</dbReference>